<sequence length="219" mass="24132">MHIIILNLLNIFKAKRELVLNVQKRVNDSLGKSDTQKRLTICLILLSIISVSNAQKSSIYQLAFGTINQQTMTMADAAGKKIVVAVIDAGSPDVKELLALDTLYKKNVANISVILVPVSDFTPNSNETRLKKLLIDSLALTYPITHISKGKKSANTAQHPLLAWLTNKSINSHFDIDIDKVGGVFIISEKGKLFANLPERIPINGKMMQTILSKQVDDK</sequence>
<gene>
    <name evidence="1" type="ORF">ACFOW1_06415</name>
</gene>
<dbReference type="Proteomes" id="UP001595906">
    <property type="component" value="Unassembled WGS sequence"/>
</dbReference>
<organism evidence="1 2">
    <name type="scientific">Parasediminibacterium paludis</name>
    <dbReference type="NCBI Taxonomy" id="908966"/>
    <lineage>
        <taxon>Bacteria</taxon>
        <taxon>Pseudomonadati</taxon>
        <taxon>Bacteroidota</taxon>
        <taxon>Chitinophagia</taxon>
        <taxon>Chitinophagales</taxon>
        <taxon>Chitinophagaceae</taxon>
        <taxon>Parasediminibacterium</taxon>
    </lineage>
</organism>
<proteinExistence type="predicted"/>
<evidence type="ECO:0000313" key="1">
    <source>
        <dbReference type="EMBL" id="MFC4231513.1"/>
    </source>
</evidence>
<protein>
    <submittedName>
        <fullName evidence="1">Uncharacterized protein</fullName>
    </submittedName>
</protein>
<keyword evidence="2" id="KW-1185">Reference proteome</keyword>
<dbReference type="Gene3D" id="3.40.30.10">
    <property type="entry name" value="Glutaredoxin"/>
    <property type="match status" value="1"/>
</dbReference>
<dbReference type="RefSeq" id="WP_379013015.1">
    <property type="nucleotide sequence ID" value="NZ_JBHSDC010000008.1"/>
</dbReference>
<accession>A0ABV8PUD2</accession>
<dbReference type="EMBL" id="JBHSDC010000008">
    <property type="protein sequence ID" value="MFC4231513.1"/>
    <property type="molecule type" value="Genomic_DNA"/>
</dbReference>
<evidence type="ECO:0000313" key="2">
    <source>
        <dbReference type="Proteomes" id="UP001595906"/>
    </source>
</evidence>
<reference evidence="2" key="1">
    <citation type="journal article" date="2019" name="Int. J. Syst. Evol. Microbiol.">
        <title>The Global Catalogue of Microorganisms (GCM) 10K type strain sequencing project: providing services to taxonomists for standard genome sequencing and annotation.</title>
        <authorList>
            <consortium name="The Broad Institute Genomics Platform"/>
            <consortium name="The Broad Institute Genome Sequencing Center for Infectious Disease"/>
            <person name="Wu L."/>
            <person name="Ma J."/>
        </authorList>
    </citation>
    <scope>NUCLEOTIDE SEQUENCE [LARGE SCALE GENOMIC DNA]</scope>
    <source>
        <strain evidence="2">CECT 8010</strain>
    </source>
</reference>
<name>A0ABV8PUD2_9BACT</name>
<comment type="caution">
    <text evidence="1">The sequence shown here is derived from an EMBL/GenBank/DDBJ whole genome shotgun (WGS) entry which is preliminary data.</text>
</comment>